<dbReference type="PANTHER" id="PTHR46558:SF11">
    <property type="entry name" value="HTH-TYPE TRANSCRIPTIONAL REGULATOR XRE"/>
    <property type="match status" value="1"/>
</dbReference>
<dbReference type="GO" id="GO:0003677">
    <property type="term" value="F:DNA binding"/>
    <property type="evidence" value="ECO:0007669"/>
    <property type="project" value="UniProtKB-KW"/>
</dbReference>
<keyword evidence="1" id="KW-0238">DNA-binding</keyword>
<dbReference type="EMBL" id="DXCL01000022">
    <property type="protein sequence ID" value="HIZ03374.1"/>
    <property type="molecule type" value="Genomic_DNA"/>
</dbReference>
<evidence type="ECO:0000313" key="4">
    <source>
        <dbReference type="Proteomes" id="UP000824132"/>
    </source>
</evidence>
<evidence type="ECO:0000259" key="2">
    <source>
        <dbReference type="PROSITE" id="PS50943"/>
    </source>
</evidence>
<protein>
    <submittedName>
        <fullName evidence="3">Helix-turn-helix transcriptional regulator</fullName>
    </submittedName>
</protein>
<comment type="caution">
    <text evidence="3">The sequence shown here is derived from an EMBL/GenBank/DDBJ whole genome shotgun (WGS) entry which is preliminary data.</text>
</comment>
<gene>
    <name evidence="3" type="ORF">H9727_03725</name>
</gene>
<dbReference type="Pfam" id="PF01381">
    <property type="entry name" value="HTH_3"/>
    <property type="match status" value="1"/>
</dbReference>
<reference evidence="3" key="2">
    <citation type="submission" date="2021-04" db="EMBL/GenBank/DDBJ databases">
        <authorList>
            <person name="Gilroy R."/>
        </authorList>
    </citation>
    <scope>NUCLEOTIDE SEQUENCE</scope>
    <source>
        <strain evidence="3">CHK187-5294</strain>
    </source>
</reference>
<dbReference type="CDD" id="cd00093">
    <property type="entry name" value="HTH_XRE"/>
    <property type="match status" value="1"/>
</dbReference>
<dbReference type="SUPFAM" id="SSF47413">
    <property type="entry name" value="lambda repressor-like DNA-binding domains"/>
    <property type="match status" value="1"/>
</dbReference>
<dbReference type="InterPro" id="IPR001387">
    <property type="entry name" value="Cro/C1-type_HTH"/>
</dbReference>
<dbReference type="Gene3D" id="1.10.260.40">
    <property type="entry name" value="lambda repressor-like DNA-binding domains"/>
    <property type="match status" value="1"/>
</dbReference>
<name>A0A9D2CYX1_9FIRM</name>
<dbReference type="InterPro" id="IPR010982">
    <property type="entry name" value="Lambda_DNA-bd_dom_sf"/>
</dbReference>
<dbReference type="AlphaFoldDB" id="A0A9D2CYX1"/>
<dbReference type="Proteomes" id="UP000824132">
    <property type="component" value="Unassembled WGS sequence"/>
</dbReference>
<accession>A0A9D2CYX1</accession>
<evidence type="ECO:0000313" key="3">
    <source>
        <dbReference type="EMBL" id="HIZ03374.1"/>
    </source>
</evidence>
<dbReference type="PANTHER" id="PTHR46558">
    <property type="entry name" value="TRACRIPTIONAL REGULATORY PROTEIN-RELATED-RELATED"/>
    <property type="match status" value="1"/>
</dbReference>
<organism evidence="3 4">
    <name type="scientific">Candidatus Borkfalkia avistercoris</name>
    <dbReference type="NCBI Taxonomy" id="2838504"/>
    <lineage>
        <taxon>Bacteria</taxon>
        <taxon>Bacillati</taxon>
        <taxon>Bacillota</taxon>
        <taxon>Clostridia</taxon>
        <taxon>Christensenellales</taxon>
        <taxon>Christensenellaceae</taxon>
        <taxon>Candidatus Borkfalkia</taxon>
    </lineage>
</organism>
<feature type="domain" description="HTH cro/C1-type" evidence="2">
    <location>
        <begin position="9"/>
        <end position="63"/>
    </location>
</feature>
<sequence length="69" mass="7985">MNNSFAQNLKELRKENKLSQKDVAKIIDVTQQCVSEWEKGNMEPTLSNLWRLADLFDISIDALIGRTEF</sequence>
<reference evidence="3" key="1">
    <citation type="journal article" date="2021" name="PeerJ">
        <title>Extensive microbial diversity within the chicken gut microbiome revealed by metagenomics and culture.</title>
        <authorList>
            <person name="Gilroy R."/>
            <person name="Ravi A."/>
            <person name="Getino M."/>
            <person name="Pursley I."/>
            <person name="Horton D.L."/>
            <person name="Alikhan N.F."/>
            <person name="Baker D."/>
            <person name="Gharbi K."/>
            <person name="Hall N."/>
            <person name="Watson M."/>
            <person name="Adriaenssens E.M."/>
            <person name="Foster-Nyarko E."/>
            <person name="Jarju S."/>
            <person name="Secka A."/>
            <person name="Antonio M."/>
            <person name="Oren A."/>
            <person name="Chaudhuri R.R."/>
            <person name="La Ragione R."/>
            <person name="Hildebrand F."/>
            <person name="Pallen M.J."/>
        </authorList>
    </citation>
    <scope>NUCLEOTIDE SEQUENCE</scope>
    <source>
        <strain evidence="3">CHK187-5294</strain>
    </source>
</reference>
<proteinExistence type="predicted"/>
<evidence type="ECO:0000256" key="1">
    <source>
        <dbReference type="ARBA" id="ARBA00023125"/>
    </source>
</evidence>
<dbReference type="PROSITE" id="PS50943">
    <property type="entry name" value="HTH_CROC1"/>
    <property type="match status" value="1"/>
</dbReference>
<dbReference type="SMART" id="SM00530">
    <property type="entry name" value="HTH_XRE"/>
    <property type="match status" value="1"/>
</dbReference>